<reference evidence="2 3" key="1">
    <citation type="journal article" date="2017" name="Nat. Microbiol.">
        <title>Natural product diversity associated with the nematode symbionts Photorhabdus and Xenorhabdus.</title>
        <authorList>
            <person name="Tobias N.J."/>
            <person name="Wolff H."/>
            <person name="Djahanschiri B."/>
            <person name="Grundmann F."/>
            <person name="Kronenwerth M."/>
            <person name="Shi Y.M."/>
            <person name="Simonyi S."/>
            <person name="Grun P."/>
            <person name="Shapiro-Ilan D."/>
            <person name="Pidot S.J."/>
            <person name="Stinear T.P."/>
            <person name="Ebersberger I."/>
            <person name="Bode H.B."/>
        </authorList>
    </citation>
    <scope>NUCLEOTIDE SEQUENCE [LARGE SCALE GENOMIC DNA]</scope>
    <source>
        <strain evidence="2 3">DSM 16342</strain>
    </source>
</reference>
<dbReference type="EMBL" id="NIBS01000012">
    <property type="protein sequence ID" value="PHM27377.1"/>
    <property type="molecule type" value="Genomic_DNA"/>
</dbReference>
<feature type="compositionally biased region" description="Polar residues" evidence="1">
    <location>
        <begin position="233"/>
        <end position="246"/>
    </location>
</feature>
<organism evidence="2 3">
    <name type="scientific">Xenorhabdus budapestensis</name>
    <dbReference type="NCBI Taxonomy" id="290110"/>
    <lineage>
        <taxon>Bacteria</taxon>
        <taxon>Pseudomonadati</taxon>
        <taxon>Pseudomonadota</taxon>
        <taxon>Gammaproteobacteria</taxon>
        <taxon>Enterobacterales</taxon>
        <taxon>Morganellaceae</taxon>
        <taxon>Xenorhabdus</taxon>
    </lineage>
</organism>
<dbReference type="NCBIfam" id="NF007997">
    <property type="entry name" value="PRK10722.1"/>
    <property type="match status" value="1"/>
</dbReference>
<dbReference type="RefSeq" id="WP_244589937.1">
    <property type="nucleotide sequence ID" value="NZ_CAWNNJ010000024.1"/>
</dbReference>
<proteinExistence type="predicted"/>
<comment type="caution">
    <text evidence="2">The sequence shown here is derived from an EMBL/GenBank/DDBJ whole genome shotgun (WGS) entry which is preliminary data.</text>
</comment>
<dbReference type="InterPro" id="IPR025262">
    <property type="entry name" value="QseG"/>
</dbReference>
<sequence>MMKTEMIETEQQVIEIQTMTRMAVIERLLKWASLLRFRTMILLFVPYLLTGCVSNSGSDDLVTIAESIIPEQRVTDYRIKGCDVMWDIAKPAAMENGLYWLKLMDCTNKLPPVKARDMAKQFTPTNWSQVFKQSILIDQAAPSLTERRKIMESLNRYSLQFPSSLLSLLQLWSEQQYLKINLAEQKSKYQRLQFDSDAKIDRLKETGARLEYELRSISRKLENLTDIERQLSSRKQVQNSSSVSGETGQGEIEHAVDTGNKVIDTKPEIKPETKSETGSELTPETKTEANPSEEKGAESQ</sequence>
<name>A0A2D0IZQ4_XENBU</name>
<feature type="compositionally biased region" description="Basic and acidic residues" evidence="1">
    <location>
        <begin position="263"/>
        <end position="300"/>
    </location>
</feature>
<accession>A0A2D0IZQ4</accession>
<feature type="region of interest" description="Disordered" evidence="1">
    <location>
        <begin position="232"/>
        <end position="300"/>
    </location>
</feature>
<protein>
    <submittedName>
        <fullName evidence="2">Membrane protein</fullName>
    </submittedName>
</protein>
<dbReference type="Proteomes" id="UP000225833">
    <property type="component" value="Unassembled WGS sequence"/>
</dbReference>
<evidence type="ECO:0000313" key="2">
    <source>
        <dbReference type="EMBL" id="PHM27377.1"/>
    </source>
</evidence>
<evidence type="ECO:0000256" key="1">
    <source>
        <dbReference type="SAM" id="MobiDB-lite"/>
    </source>
</evidence>
<evidence type="ECO:0000313" key="3">
    <source>
        <dbReference type="Proteomes" id="UP000225833"/>
    </source>
</evidence>
<gene>
    <name evidence="2" type="ORF">Xbud_02465</name>
</gene>
<dbReference type="Pfam" id="PF13942">
    <property type="entry name" value="Lipoprotein_20"/>
    <property type="match status" value="1"/>
</dbReference>
<dbReference type="AlphaFoldDB" id="A0A2D0IZQ4"/>